<dbReference type="InterPro" id="IPR032675">
    <property type="entry name" value="LRR_dom_sf"/>
</dbReference>
<evidence type="ECO:0000256" key="1">
    <source>
        <dbReference type="SAM" id="MobiDB-lite"/>
    </source>
</evidence>
<keyword evidence="4" id="KW-1185">Reference proteome</keyword>
<dbReference type="EMBL" id="JAYMYR010000003">
    <property type="protein sequence ID" value="KAK7371978.1"/>
    <property type="molecule type" value="Genomic_DNA"/>
</dbReference>
<dbReference type="SMART" id="SM00256">
    <property type="entry name" value="FBOX"/>
    <property type="match status" value="1"/>
</dbReference>
<dbReference type="InterPro" id="IPR053781">
    <property type="entry name" value="F-box_AtFBL13-like"/>
</dbReference>
<gene>
    <name evidence="3" type="ORF">VNO80_05345</name>
</gene>
<organism evidence="3 4">
    <name type="scientific">Phaseolus coccineus</name>
    <name type="common">Scarlet runner bean</name>
    <name type="synonym">Phaseolus multiflorus</name>
    <dbReference type="NCBI Taxonomy" id="3886"/>
    <lineage>
        <taxon>Eukaryota</taxon>
        <taxon>Viridiplantae</taxon>
        <taxon>Streptophyta</taxon>
        <taxon>Embryophyta</taxon>
        <taxon>Tracheophyta</taxon>
        <taxon>Spermatophyta</taxon>
        <taxon>Magnoliopsida</taxon>
        <taxon>eudicotyledons</taxon>
        <taxon>Gunneridae</taxon>
        <taxon>Pentapetalae</taxon>
        <taxon>rosids</taxon>
        <taxon>fabids</taxon>
        <taxon>Fabales</taxon>
        <taxon>Fabaceae</taxon>
        <taxon>Papilionoideae</taxon>
        <taxon>50 kb inversion clade</taxon>
        <taxon>NPAAA clade</taxon>
        <taxon>indigoferoid/millettioid clade</taxon>
        <taxon>Phaseoleae</taxon>
        <taxon>Phaseolus</taxon>
    </lineage>
</organism>
<dbReference type="Gene3D" id="3.80.10.10">
    <property type="entry name" value="Ribonuclease Inhibitor"/>
    <property type="match status" value="1"/>
</dbReference>
<evidence type="ECO:0000313" key="4">
    <source>
        <dbReference type="Proteomes" id="UP001374584"/>
    </source>
</evidence>
<proteinExistence type="predicted"/>
<feature type="domain" description="F-box" evidence="2">
    <location>
        <begin position="32"/>
        <end position="68"/>
    </location>
</feature>
<dbReference type="AlphaFoldDB" id="A0AAN9NLS0"/>
<dbReference type="PANTHER" id="PTHR31293:SF12">
    <property type="entry name" value="RNI-LIKE SUPERFAMILY PROTEIN"/>
    <property type="match status" value="1"/>
</dbReference>
<dbReference type="InterPro" id="IPR001810">
    <property type="entry name" value="F-box_dom"/>
</dbReference>
<dbReference type="CDD" id="cd22160">
    <property type="entry name" value="F-box_AtFBL13-like"/>
    <property type="match status" value="1"/>
</dbReference>
<dbReference type="SUPFAM" id="SSF81383">
    <property type="entry name" value="F-box domain"/>
    <property type="match status" value="1"/>
</dbReference>
<comment type="caution">
    <text evidence="3">The sequence shown here is derived from an EMBL/GenBank/DDBJ whole genome shotgun (WGS) entry which is preliminary data.</text>
</comment>
<dbReference type="PANTHER" id="PTHR31293">
    <property type="entry name" value="RNI-LIKE SUPERFAMILY PROTEIN"/>
    <property type="match status" value="1"/>
</dbReference>
<dbReference type="PROSITE" id="PS50181">
    <property type="entry name" value="FBOX"/>
    <property type="match status" value="1"/>
</dbReference>
<name>A0AAN9NLS0_PHACN</name>
<dbReference type="InterPro" id="IPR036047">
    <property type="entry name" value="F-box-like_dom_sf"/>
</dbReference>
<accession>A0AAN9NLS0</accession>
<dbReference type="InterPro" id="IPR055294">
    <property type="entry name" value="FBL60-like"/>
</dbReference>
<dbReference type="Pfam" id="PF00646">
    <property type="entry name" value="F-box"/>
    <property type="match status" value="1"/>
</dbReference>
<evidence type="ECO:0000259" key="2">
    <source>
        <dbReference type="PROSITE" id="PS50181"/>
    </source>
</evidence>
<dbReference type="Proteomes" id="UP001374584">
    <property type="component" value="Unassembled WGS sequence"/>
</dbReference>
<dbReference type="Gene3D" id="1.20.1280.50">
    <property type="match status" value="1"/>
</dbReference>
<dbReference type="SUPFAM" id="SSF52047">
    <property type="entry name" value="RNI-like"/>
    <property type="match status" value="1"/>
</dbReference>
<reference evidence="3 4" key="1">
    <citation type="submission" date="2024-01" db="EMBL/GenBank/DDBJ databases">
        <title>The genomes of 5 underutilized Papilionoideae crops provide insights into root nodulation and disease resistanc.</title>
        <authorList>
            <person name="Jiang F."/>
        </authorList>
    </citation>
    <scope>NUCLEOTIDE SEQUENCE [LARGE SCALE GENOMIC DNA]</scope>
    <source>
        <strain evidence="3">JINMINGXINNONG_FW02</strain>
        <tissue evidence="3">Leaves</tissue>
    </source>
</reference>
<evidence type="ECO:0000313" key="3">
    <source>
        <dbReference type="EMBL" id="KAK7371978.1"/>
    </source>
</evidence>
<protein>
    <recommendedName>
        <fullName evidence="2">F-box domain-containing protein</fullName>
    </recommendedName>
</protein>
<feature type="region of interest" description="Disordered" evidence="1">
    <location>
        <begin position="1"/>
        <end position="31"/>
    </location>
</feature>
<sequence length="380" mass="43784">MKRRNVISHSRRETVNSVRNERKKKSDGVTTEDRLSQLPDEIILRILSALDVKSVVQTSILSKRWKYIWVSLPVLNLNDSSFAESISFEDFVDNFMSARDSSCNVFKLSLECHNELEDHELLDSIIDHVTDTPSISTTIQVLTIFAESVVTKLPELSVCRSLTVLNLSCIASEISIFNLPSLKQLYLYDCRFECGMGDSLDLFGECVNLHYLYFHSCVYYGDVKSFIISAPQLRQLDISGFRVDEMFDDQCEIELVTPRLKYFKYQDSDLYSFSTEIDLNFVEEIDIDVGWGTNYTRVDEDEEEDTDSLYRLIELFEILRRAEFISLSTEVIQVLSRFPDILEDQSSPFTRMQTFELIHDTTFTSGIPNAVKAYLFGETS</sequence>